<reference evidence="2 3" key="1">
    <citation type="submission" date="2014-06" db="EMBL/GenBank/DDBJ databases">
        <title>The Genome of the Aflatoxigenic Filamentous Fungus Aspergillus nomius.</title>
        <authorList>
            <person name="Moore M.G."/>
            <person name="Shannon B.M."/>
            <person name="Brian M.M."/>
        </authorList>
    </citation>
    <scope>NUCLEOTIDE SEQUENCE [LARGE SCALE GENOMIC DNA]</scope>
    <source>
        <strain evidence="2 3">NRRL 13137</strain>
    </source>
</reference>
<dbReference type="GeneID" id="26809011"/>
<protein>
    <recommendedName>
        <fullName evidence="1">SCP2 domain-containing protein</fullName>
    </recommendedName>
</protein>
<evidence type="ECO:0000259" key="1">
    <source>
        <dbReference type="Pfam" id="PF02036"/>
    </source>
</evidence>
<dbReference type="SUPFAM" id="SSF55718">
    <property type="entry name" value="SCP-like"/>
    <property type="match status" value="1"/>
</dbReference>
<keyword evidence="3" id="KW-1185">Reference proteome</keyword>
<dbReference type="EMBL" id="JNOM01000256">
    <property type="protein sequence ID" value="KNG83636.1"/>
    <property type="molecule type" value="Genomic_DNA"/>
</dbReference>
<dbReference type="RefSeq" id="XP_015404559.1">
    <property type="nucleotide sequence ID" value="XM_015552463.1"/>
</dbReference>
<gene>
    <name evidence="2" type="ORF">ANOM_007207</name>
</gene>
<comment type="caution">
    <text evidence="2">The sequence shown here is derived from an EMBL/GenBank/DDBJ whole genome shotgun (WGS) entry which is preliminary data.</text>
</comment>
<dbReference type="PANTHER" id="PTHR10094">
    <property type="entry name" value="STEROL CARRIER PROTEIN 2 SCP-2 FAMILY PROTEIN"/>
    <property type="match status" value="1"/>
</dbReference>
<evidence type="ECO:0000313" key="2">
    <source>
        <dbReference type="EMBL" id="KNG83636.1"/>
    </source>
</evidence>
<proteinExistence type="predicted"/>
<evidence type="ECO:0000313" key="3">
    <source>
        <dbReference type="Proteomes" id="UP000037505"/>
    </source>
</evidence>
<organism evidence="2 3">
    <name type="scientific">Aspergillus nomiae NRRL (strain ATCC 15546 / NRRL 13137 / CBS 260.88 / M93)</name>
    <dbReference type="NCBI Taxonomy" id="1509407"/>
    <lineage>
        <taxon>Eukaryota</taxon>
        <taxon>Fungi</taxon>
        <taxon>Dikarya</taxon>
        <taxon>Ascomycota</taxon>
        <taxon>Pezizomycotina</taxon>
        <taxon>Eurotiomycetes</taxon>
        <taxon>Eurotiomycetidae</taxon>
        <taxon>Eurotiales</taxon>
        <taxon>Aspergillaceae</taxon>
        <taxon>Aspergillus</taxon>
        <taxon>Aspergillus subgen. Circumdati</taxon>
    </lineage>
</organism>
<dbReference type="STRING" id="1509407.A0A0L1IVN9"/>
<dbReference type="AlphaFoldDB" id="A0A0L1IVN9"/>
<feature type="domain" description="SCP2" evidence="1">
    <location>
        <begin position="21"/>
        <end position="115"/>
    </location>
</feature>
<dbReference type="InterPro" id="IPR036527">
    <property type="entry name" value="SCP2_sterol-bd_dom_sf"/>
</dbReference>
<dbReference type="Pfam" id="PF02036">
    <property type="entry name" value="SCP2"/>
    <property type="match status" value="1"/>
</dbReference>
<dbReference type="InterPro" id="IPR003033">
    <property type="entry name" value="SCP2_sterol-bd_dom"/>
</dbReference>
<dbReference type="Gene3D" id="3.30.1050.10">
    <property type="entry name" value="SCP2 sterol-binding domain"/>
    <property type="match status" value="1"/>
</dbReference>
<dbReference type="GO" id="GO:0005829">
    <property type="term" value="C:cytosol"/>
    <property type="evidence" value="ECO:0007669"/>
    <property type="project" value="TreeGrafter"/>
</dbReference>
<dbReference type="Proteomes" id="UP000037505">
    <property type="component" value="Unassembled WGS sequence"/>
</dbReference>
<name>A0A0L1IVN9_ASPN3</name>
<sequence length="123" mass="14217">MSEYRSATYFDNWSTNFHDASPEKRQELVRRFHTSYQITVKNGSEQSQILIDLKRGDGEITTEIYGHPDVYLQVHEFQFCDWAEGKSSSENLFRSAKLKVKGNIMAAMNINGLFQELNSLESD</sequence>
<accession>A0A0L1IVN9</accession>
<dbReference type="PANTHER" id="PTHR10094:SF25">
    <property type="entry name" value="SCP2 STEROL-BINDING DOMAIN-CONTAINING PROTEIN 1"/>
    <property type="match status" value="1"/>
</dbReference>